<evidence type="ECO:0000256" key="1">
    <source>
        <dbReference type="ARBA" id="ARBA00022448"/>
    </source>
</evidence>
<dbReference type="Proteomes" id="UP001519460">
    <property type="component" value="Unassembled WGS sequence"/>
</dbReference>
<keyword evidence="9" id="KW-1185">Reference proteome</keyword>
<gene>
    <name evidence="8" type="ORF">BaRGS_00010668</name>
</gene>
<dbReference type="SUPFAM" id="SSF54631">
    <property type="entry name" value="CBS-domain pair"/>
    <property type="match status" value="1"/>
</dbReference>
<dbReference type="GO" id="GO:0006811">
    <property type="term" value="P:monoatomic ion transport"/>
    <property type="evidence" value="ECO:0007669"/>
    <property type="project" value="UniProtKB-KW"/>
</dbReference>
<keyword evidence="1" id="KW-0813">Transport</keyword>
<comment type="caution">
    <text evidence="8">The sequence shown here is derived from an EMBL/GenBank/DDBJ whole genome shotgun (WGS) entry which is preliminary data.</text>
</comment>
<dbReference type="Pfam" id="PF00571">
    <property type="entry name" value="CBS"/>
    <property type="match status" value="1"/>
</dbReference>
<evidence type="ECO:0000256" key="6">
    <source>
        <dbReference type="PROSITE-ProRule" id="PRU00703"/>
    </source>
</evidence>
<feature type="non-terminal residue" evidence="8">
    <location>
        <position position="1"/>
    </location>
</feature>
<evidence type="ECO:0000256" key="5">
    <source>
        <dbReference type="ARBA" id="ARBA00023214"/>
    </source>
</evidence>
<dbReference type="PROSITE" id="PS51371">
    <property type="entry name" value="CBS"/>
    <property type="match status" value="1"/>
</dbReference>
<dbReference type="PANTHER" id="PTHR11689">
    <property type="entry name" value="CHLORIDE CHANNEL PROTEIN CLC FAMILY MEMBER"/>
    <property type="match status" value="1"/>
</dbReference>
<dbReference type="InterPro" id="IPR051280">
    <property type="entry name" value="Cl-channel/antiporter"/>
</dbReference>
<evidence type="ECO:0000256" key="3">
    <source>
        <dbReference type="ARBA" id="ARBA00023065"/>
    </source>
</evidence>
<dbReference type="InterPro" id="IPR046342">
    <property type="entry name" value="CBS_dom_sf"/>
</dbReference>
<dbReference type="EMBL" id="JACVVK020000053">
    <property type="protein sequence ID" value="KAK7498080.1"/>
    <property type="molecule type" value="Genomic_DNA"/>
</dbReference>
<feature type="domain" description="CBS" evidence="7">
    <location>
        <begin position="101"/>
        <end position="158"/>
    </location>
</feature>
<dbReference type="CDD" id="cd04591">
    <property type="entry name" value="CBS_pair_voltage-gated_CLC_euk_bac"/>
    <property type="match status" value="1"/>
</dbReference>
<dbReference type="InterPro" id="IPR000644">
    <property type="entry name" value="CBS_dom"/>
</dbReference>
<keyword evidence="5" id="KW-0868">Chloride</keyword>
<dbReference type="AlphaFoldDB" id="A0ABD0LF62"/>
<keyword evidence="4 6" id="KW-0129">CBS domain</keyword>
<evidence type="ECO:0000256" key="2">
    <source>
        <dbReference type="ARBA" id="ARBA00022737"/>
    </source>
</evidence>
<organism evidence="8 9">
    <name type="scientific">Batillaria attramentaria</name>
    <dbReference type="NCBI Taxonomy" id="370345"/>
    <lineage>
        <taxon>Eukaryota</taxon>
        <taxon>Metazoa</taxon>
        <taxon>Spiralia</taxon>
        <taxon>Lophotrochozoa</taxon>
        <taxon>Mollusca</taxon>
        <taxon>Gastropoda</taxon>
        <taxon>Caenogastropoda</taxon>
        <taxon>Sorbeoconcha</taxon>
        <taxon>Cerithioidea</taxon>
        <taxon>Batillariidae</taxon>
        <taxon>Batillaria</taxon>
    </lineage>
</organism>
<evidence type="ECO:0000259" key="7">
    <source>
        <dbReference type="PROSITE" id="PS51371"/>
    </source>
</evidence>
<evidence type="ECO:0000313" key="8">
    <source>
        <dbReference type="EMBL" id="KAK7498080.1"/>
    </source>
</evidence>
<sequence length="169" mass="19551">EKVGHIVDILENETFHGLPVIEQDPSSCLQYKGKLRGIILRSQLIAMLKKKAYAPEGRKPSVRMTEQDFNDPYPVPQRMSIKDIEVTEEEKHCIIDVRPYMNRTPYTVTPDFSLPRVFRLFRGLGLRHLVVVDDDFQPIGMVTRKDLAKYRAGTKRGMLHMEQLTIENV</sequence>
<evidence type="ECO:0000256" key="4">
    <source>
        <dbReference type="ARBA" id="ARBA00023122"/>
    </source>
</evidence>
<accession>A0ABD0LF62</accession>
<dbReference type="Gene3D" id="3.10.580.10">
    <property type="entry name" value="CBS-domain"/>
    <property type="match status" value="1"/>
</dbReference>
<dbReference type="SMART" id="SM00116">
    <property type="entry name" value="CBS"/>
    <property type="match status" value="2"/>
</dbReference>
<reference evidence="8 9" key="1">
    <citation type="journal article" date="2023" name="Sci. Data">
        <title>Genome assembly of the Korean intertidal mud-creeper Batillaria attramentaria.</title>
        <authorList>
            <person name="Patra A.K."/>
            <person name="Ho P.T."/>
            <person name="Jun S."/>
            <person name="Lee S.J."/>
            <person name="Kim Y."/>
            <person name="Won Y.J."/>
        </authorList>
    </citation>
    <scope>NUCLEOTIDE SEQUENCE [LARGE SCALE GENOMIC DNA]</scope>
    <source>
        <strain evidence="8">Wonlab-2016</strain>
    </source>
</reference>
<dbReference type="PANTHER" id="PTHR11689:SF136">
    <property type="entry name" value="H(+)_CL(-) EXCHANGE TRANSPORTER 7"/>
    <property type="match status" value="1"/>
</dbReference>
<keyword evidence="3" id="KW-0406">Ion transport</keyword>
<name>A0ABD0LF62_9CAEN</name>
<keyword evidence="2" id="KW-0677">Repeat</keyword>
<protein>
    <recommendedName>
        <fullName evidence="7">CBS domain-containing protein</fullName>
    </recommendedName>
</protein>
<evidence type="ECO:0000313" key="9">
    <source>
        <dbReference type="Proteomes" id="UP001519460"/>
    </source>
</evidence>
<proteinExistence type="predicted"/>